<evidence type="ECO:0008006" key="7">
    <source>
        <dbReference type="Google" id="ProtNLM"/>
    </source>
</evidence>
<dbReference type="InterPro" id="IPR028994">
    <property type="entry name" value="Integrin_alpha_N"/>
</dbReference>
<keyword evidence="3" id="KW-1133">Transmembrane helix</keyword>
<keyword evidence="4" id="KW-0472">Membrane</keyword>
<evidence type="ECO:0000313" key="6">
    <source>
        <dbReference type="Proteomes" id="UP000052008"/>
    </source>
</evidence>
<dbReference type="Proteomes" id="UP000052008">
    <property type="component" value="Unassembled WGS sequence"/>
</dbReference>
<name>A0A0S7WRB3_UNCT6</name>
<dbReference type="InterPro" id="IPR015943">
    <property type="entry name" value="WD40/YVTN_repeat-like_dom_sf"/>
</dbReference>
<protein>
    <recommendedName>
        <fullName evidence="7">CARDB domain-containing protein</fullName>
    </recommendedName>
</protein>
<accession>A0A0S7WRB3</accession>
<keyword evidence="2" id="KW-0812">Transmembrane</keyword>
<sequence length="349" mass="37918">MLIPSFDRYLHCLDAEGNEIWSFYTPGSGITGWMISTPAAGDVRDDDNLEIAATSNYHSIYLLDAEGAPLWQHSQYGYATASPAIGDIDGQGDREIIVGYGSYLIAHDPQGAELWTFDVGAGYDIISSPALADLDGDGQLEAIIGDIDADQPNDPTRKAWIVSSTGDELWSMELGGVPGAPVVADINDDGQMEIMIGTRAGHIFYVFQADSVLPETGLVEWGMFHHDPWHTGLHGFEITTAPVEVTLTPESTTLSPGDTLKIDVVLSNRTAEWQTFAFATVVKLPNNPRCRSVVGPLELTLFPEAVMTGQLSHEVPLIAPEGDYQYRALVGTSPEDIWDDDEFTFTVVP</sequence>
<comment type="subcellular location">
    <subcellularLocation>
        <location evidence="1">Membrane</location>
        <topology evidence="1">Single-pass membrane protein</topology>
    </subcellularLocation>
</comment>
<evidence type="ECO:0000256" key="4">
    <source>
        <dbReference type="ARBA" id="ARBA00023136"/>
    </source>
</evidence>
<reference evidence="5 6" key="1">
    <citation type="journal article" date="2015" name="Microbiome">
        <title>Genomic resolution of linkages in carbon, nitrogen, and sulfur cycling among widespread estuary sediment bacteria.</title>
        <authorList>
            <person name="Baker B.J."/>
            <person name="Lazar C.S."/>
            <person name="Teske A.P."/>
            <person name="Dick G.J."/>
        </authorList>
    </citation>
    <scope>NUCLEOTIDE SEQUENCE [LARGE SCALE GENOMIC DNA]</scope>
    <source>
        <strain evidence="5">DG_24</strain>
    </source>
</reference>
<evidence type="ECO:0000256" key="3">
    <source>
        <dbReference type="ARBA" id="ARBA00022989"/>
    </source>
</evidence>
<dbReference type="EMBL" id="LIZS01000043">
    <property type="protein sequence ID" value="KPJ52757.1"/>
    <property type="molecule type" value="Genomic_DNA"/>
</dbReference>
<dbReference type="STRING" id="1703770.AMJ39_07000"/>
<dbReference type="InterPro" id="IPR045232">
    <property type="entry name" value="FAM234"/>
</dbReference>
<evidence type="ECO:0000256" key="1">
    <source>
        <dbReference type="ARBA" id="ARBA00004167"/>
    </source>
</evidence>
<evidence type="ECO:0000256" key="2">
    <source>
        <dbReference type="ARBA" id="ARBA00022692"/>
    </source>
</evidence>
<proteinExistence type="predicted"/>
<dbReference type="GO" id="GO:0016020">
    <property type="term" value="C:membrane"/>
    <property type="evidence" value="ECO:0007669"/>
    <property type="project" value="UniProtKB-SubCell"/>
</dbReference>
<comment type="caution">
    <text evidence="5">The sequence shown here is derived from an EMBL/GenBank/DDBJ whole genome shotgun (WGS) entry which is preliminary data.</text>
</comment>
<gene>
    <name evidence="5" type="ORF">AMJ39_07000</name>
</gene>
<dbReference type="PANTHER" id="PTHR21419">
    <property type="match status" value="1"/>
</dbReference>
<dbReference type="PANTHER" id="PTHR21419:SF23">
    <property type="entry name" value="PROTEIN DEFECTIVE IN EXINE FORMATION 1"/>
    <property type="match status" value="1"/>
</dbReference>
<dbReference type="AlphaFoldDB" id="A0A0S7WRB3"/>
<organism evidence="5 6">
    <name type="scientific">candidate division TA06 bacterium DG_24</name>
    <dbReference type="NCBI Taxonomy" id="1703770"/>
    <lineage>
        <taxon>Bacteria</taxon>
        <taxon>Bacteria division TA06</taxon>
    </lineage>
</organism>
<evidence type="ECO:0000313" key="5">
    <source>
        <dbReference type="EMBL" id="KPJ52757.1"/>
    </source>
</evidence>
<dbReference type="SUPFAM" id="SSF69318">
    <property type="entry name" value="Integrin alpha N-terminal domain"/>
    <property type="match status" value="1"/>
</dbReference>
<dbReference type="Gene3D" id="2.130.10.10">
    <property type="entry name" value="YVTN repeat-like/Quinoprotein amine dehydrogenase"/>
    <property type="match status" value="1"/>
</dbReference>